<comment type="caution">
    <text evidence="5">The sequence shown here is derived from an EMBL/GenBank/DDBJ whole genome shotgun (WGS) entry which is preliminary data.</text>
</comment>
<accession>A0ABS4PM92</accession>
<evidence type="ECO:0000313" key="6">
    <source>
        <dbReference type="Proteomes" id="UP000741013"/>
    </source>
</evidence>
<evidence type="ECO:0000256" key="3">
    <source>
        <dbReference type="SAM" id="Phobius"/>
    </source>
</evidence>
<dbReference type="Gene3D" id="6.10.250.1300">
    <property type="match status" value="1"/>
</dbReference>
<evidence type="ECO:0000313" key="5">
    <source>
        <dbReference type="EMBL" id="MBP2180543.1"/>
    </source>
</evidence>
<feature type="domain" description="Anti-sigma-D factor RsdA sigma factor binding region" evidence="4">
    <location>
        <begin position="26"/>
        <end position="71"/>
    </location>
</feature>
<feature type="region of interest" description="Disordered" evidence="2">
    <location>
        <begin position="1"/>
        <end position="26"/>
    </location>
</feature>
<feature type="region of interest" description="Disordered" evidence="2">
    <location>
        <begin position="207"/>
        <end position="307"/>
    </location>
</feature>
<evidence type="ECO:0000256" key="1">
    <source>
        <dbReference type="SAM" id="Coils"/>
    </source>
</evidence>
<dbReference type="InterPro" id="IPR031928">
    <property type="entry name" value="RsdA_SigD-bd"/>
</dbReference>
<keyword evidence="3" id="KW-1133">Transmembrane helix</keyword>
<feature type="compositionally biased region" description="Low complexity" evidence="2">
    <location>
        <begin position="219"/>
        <end position="238"/>
    </location>
</feature>
<organism evidence="5 6">
    <name type="scientific">Amycolatopsis magusensis</name>
    <dbReference type="NCBI Taxonomy" id="882444"/>
    <lineage>
        <taxon>Bacteria</taxon>
        <taxon>Bacillati</taxon>
        <taxon>Actinomycetota</taxon>
        <taxon>Actinomycetes</taxon>
        <taxon>Pseudonocardiales</taxon>
        <taxon>Pseudonocardiaceae</taxon>
        <taxon>Amycolatopsis</taxon>
    </lineage>
</organism>
<keyword evidence="3" id="KW-0472">Membrane</keyword>
<feature type="compositionally biased region" description="Basic and acidic residues" evidence="2">
    <location>
        <begin position="1"/>
        <end position="11"/>
    </location>
</feature>
<feature type="coiled-coil region" evidence="1">
    <location>
        <begin position="164"/>
        <end position="207"/>
    </location>
</feature>
<keyword evidence="3" id="KW-0812">Transmembrane</keyword>
<feature type="compositionally biased region" description="Low complexity" evidence="2">
    <location>
        <begin position="272"/>
        <end position="287"/>
    </location>
</feature>
<keyword evidence="6" id="KW-1185">Reference proteome</keyword>
<gene>
    <name evidence="5" type="ORF">JOM49_002069</name>
</gene>
<evidence type="ECO:0000256" key="2">
    <source>
        <dbReference type="SAM" id="MobiDB-lite"/>
    </source>
</evidence>
<evidence type="ECO:0000259" key="4">
    <source>
        <dbReference type="Pfam" id="PF16751"/>
    </source>
</evidence>
<dbReference type="RefSeq" id="WP_209664083.1">
    <property type="nucleotide sequence ID" value="NZ_JAGGMS010000001.1"/>
</dbReference>
<dbReference type="Proteomes" id="UP000741013">
    <property type="component" value="Unassembled WGS sequence"/>
</dbReference>
<proteinExistence type="predicted"/>
<reference evidence="5 6" key="1">
    <citation type="submission" date="2021-03" db="EMBL/GenBank/DDBJ databases">
        <title>Sequencing the genomes of 1000 actinobacteria strains.</title>
        <authorList>
            <person name="Klenk H.-P."/>
        </authorList>
    </citation>
    <scope>NUCLEOTIDE SEQUENCE [LARGE SCALE GENOMIC DNA]</scope>
    <source>
        <strain evidence="5 6">DSM 45510</strain>
    </source>
</reference>
<dbReference type="Pfam" id="PF16751">
    <property type="entry name" value="RsdA_SigD_bd"/>
    <property type="match status" value="1"/>
</dbReference>
<dbReference type="EMBL" id="JAGGMS010000001">
    <property type="protein sequence ID" value="MBP2180543.1"/>
    <property type="molecule type" value="Genomic_DNA"/>
</dbReference>
<protein>
    <recommendedName>
        <fullName evidence="4">Anti-sigma-D factor RsdA sigma factor binding region domain-containing protein</fullName>
    </recommendedName>
</protein>
<feature type="transmembrane region" description="Helical" evidence="3">
    <location>
        <begin position="103"/>
        <end position="125"/>
    </location>
</feature>
<keyword evidence="1" id="KW-0175">Coiled coil</keyword>
<sequence length="307" mass="31726">MTEREGRREFDGTAGDEPGTLPELPDLSAVQADDALLDALGGSDPQVADALGDQELNALLLAWRRDIDSQPIPELIDTDAAVVTVKTAALAHKHGNRGRKRRLLVPVAAAAAVLTIAFTGTGLAARDAQPGDTLWGLTKVLYADHARSIEAAAQVRSELNAADIAISEGRLDDARKALDDAQAALRQVSVEDNLDQLMAQHRQLSARLDNPVTDAPNNPGTTAPGTSQTGTSPTGTPPLENQPLPPTDIPTTVLPPDHTAPTSNPPEPSTPPTSTSEISSGSGSEPNTGTGGKQGNSVEGEAPAGTP</sequence>
<name>A0ABS4PM92_9PSEU</name>